<feature type="transmembrane region" description="Helical" evidence="1">
    <location>
        <begin position="189"/>
        <end position="207"/>
    </location>
</feature>
<keyword evidence="1" id="KW-0472">Membrane</keyword>
<evidence type="ECO:0000313" key="2">
    <source>
        <dbReference type="EMBL" id="EME27856.1"/>
    </source>
</evidence>
<dbReference type="Gramene" id="EME27856">
    <property type="protein sequence ID" value="EME27856"/>
    <property type="gene ID" value="Gasu_46750"/>
</dbReference>
<organism evidence="2 3">
    <name type="scientific">Galdieria sulphuraria</name>
    <name type="common">Red alga</name>
    <dbReference type="NCBI Taxonomy" id="130081"/>
    <lineage>
        <taxon>Eukaryota</taxon>
        <taxon>Rhodophyta</taxon>
        <taxon>Bangiophyceae</taxon>
        <taxon>Galdieriales</taxon>
        <taxon>Galdieriaceae</taxon>
        <taxon>Galdieria</taxon>
    </lineage>
</organism>
<feature type="transmembrane region" description="Helical" evidence="1">
    <location>
        <begin position="127"/>
        <end position="144"/>
    </location>
</feature>
<evidence type="ECO:0000313" key="3">
    <source>
        <dbReference type="Proteomes" id="UP000030680"/>
    </source>
</evidence>
<keyword evidence="3" id="KW-1185">Reference proteome</keyword>
<dbReference type="GeneID" id="17086736"/>
<feature type="transmembrane region" description="Helical" evidence="1">
    <location>
        <begin position="6"/>
        <end position="25"/>
    </location>
</feature>
<feature type="transmembrane region" description="Helical" evidence="1">
    <location>
        <begin position="252"/>
        <end position="271"/>
    </location>
</feature>
<name>M2VX93_GALSU</name>
<keyword evidence="1" id="KW-0812">Transmembrane</keyword>
<feature type="transmembrane region" description="Helical" evidence="1">
    <location>
        <begin position="150"/>
        <end position="169"/>
    </location>
</feature>
<dbReference type="RefSeq" id="XP_005704376.1">
    <property type="nucleotide sequence ID" value="XM_005704319.1"/>
</dbReference>
<dbReference type="AlphaFoldDB" id="M2VX93"/>
<feature type="transmembrane region" description="Helical" evidence="1">
    <location>
        <begin position="70"/>
        <end position="87"/>
    </location>
</feature>
<accession>M2VX93</accession>
<protein>
    <submittedName>
        <fullName evidence="2">Uncharacterized protein</fullName>
    </submittedName>
</protein>
<dbReference type="EMBL" id="KB454527">
    <property type="protein sequence ID" value="EME27856.1"/>
    <property type="molecule type" value="Genomic_DNA"/>
</dbReference>
<gene>
    <name evidence="2" type="ORF">Gasu_46750</name>
</gene>
<dbReference type="KEGG" id="gsl:Gasu_46750"/>
<keyword evidence="1" id="KW-1133">Transmembrane helix</keyword>
<proteinExistence type="predicted"/>
<evidence type="ECO:0000256" key="1">
    <source>
        <dbReference type="SAM" id="Phobius"/>
    </source>
</evidence>
<dbReference type="Proteomes" id="UP000030680">
    <property type="component" value="Unassembled WGS sequence"/>
</dbReference>
<feature type="transmembrane region" description="Helical" evidence="1">
    <location>
        <begin position="37"/>
        <end position="55"/>
    </location>
</feature>
<feature type="transmembrane region" description="Helical" evidence="1">
    <location>
        <begin position="219"/>
        <end position="240"/>
    </location>
</feature>
<reference evidence="3" key="1">
    <citation type="journal article" date="2013" name="Science">
        <title>Gene transfer from bacteria and archaea facilitated evolution of an extremophilic eukaryote.</title>
        <authorList>
            <person name="Schonknecht G."/>
            <person name="Chen W.H."/>
            <person name="Ternes C.M."/>
            <person name="Barbier G.G."/>
            <person name="Shrestha R.P."/>
            <person name="Stanke M."/>
            <person name="Brautigam A."/>
            <person name="Baker B.J."/>
            <person name="Banfield J.F."/>
            <person name="Garavito R.M."/>
            <person name="Carr K."/>
            <person name="Wilkerson C."/>
            <person name="Rensing S.A."/>
            <person name="Gagneul D."/>
            <person name="Dickenson N.E."/>
            <person name="Oesterhelt C."/>
            <person name="Lercher M.J."/>
            <person name="Weber A.P."/>
        </authorList>
    </citation>
    <scope>NUCLEOTIDE SEQUENCE [LARGE SCALE GENOMIC DNA]</scope>
    <source>
        <strain evidence="3">074W</strain>
    </source>
</reference>
<sequence>MNDSCWLLKWMTIYGVVNILVHYSNHHISKSQIQNEILFLQSFLPLLIYYVYYFFMSNRKSFFPSWNRTIAYGPVAVFHAGSLYSMFQALKYCSFRTVGVGRFIAPILTSLYEVFVLQSVRWSKIQFLYLVGTFMGAVLSFRDVEFYGNILSIPWITTSVVCTAGGTIYAKHLLQYKICPTQASYLENLYCSVFFLLQSFWSVPYGWKQQSWKDSVSLPWITKATFFVSVFTGYLITLSRQHLRKALGPTKFLVFVGLIRINSLFLVSKLLLKSLSWSGLTGVGLIVGCSIKYLIHQDIKCSPSGNSKDVAISSP</sequence>